<keyword evidence="4" id="KW-1185">Reference proteome</keyword>
<evidence type="ECO:0000259" key="2">
    <source>
        <dbReference type="Pfam" id="PF12257"/>
    </source>
</evidence>
<dbReference type="InterPro" id="IPR048255">
    <property type="entry name" value="IML1_N"/>
</dbReference>
<dbReference type="GO" id="GO:1904262">
    <property type="term" value="P:negative regulation of TORC1 signaling"/>
    <property type="evidence" value="ECO:0007669"/>
    <property type="project" value="TreeGrafter"/>
</dbReference>
<dbReference type="Proteomes" id="UP000198406">
    <property type="component" value="Unassembled WGS sequence"/>
</dbReference>
<feature type="region of interest" description="Disordered" evidence="1">
    <location>
        <begin position="34"/>
        <end position="69"/>
    </location>
</feature>
<feature type="compositionally biased region" description="Polar residues" evidence="1">
    <location>
        <begin position="200"/>
        <end position="209"/>
    </location>
</feature>
<dbReference type="GO" id="GO:0010508">
    <property type="term" value="P:positive regulation of autophagy"/>
    <property type="evidence" value="ECO:0007669"/>
    <property type="project" value="TreeGrafter"/>
</dbReference>
<feature type="domain" description="Vacuolar membrane-associated protein Iml1 N-terminal" evidence="2">
    <location>
        <begin position="448"/>
        <end position="741"/>
    </location>
</feature>
<dbReference type="InterPro" id="IPR027244">
    <property type="entry name" value="IML1"/>
</dbReference>
<feature type="region of interest" description="Disordered" evidence="1">
    <location>
        <begin position="119"/>
        <end position="163"/>
    </location>
</feature>
<evidence type="ECO:0000313" key="4">
    <source>
        <dbReference type="Proteomes" id="UP000198406"/>
    </source>
</evidence>
<sequence>MLTSGLISLNVHEALAFDGTEICVHPDIFNTPGANQDPHGSALHTLSMGSNSKNSANNASHDDSTVPASSYRKLEVGDLIEVRIWDPNPIQMNNNKVNNSSAIPSTRVIANAASIIRRNPASSGPVTSVPQSVTPTDNNSVASGSVENNRRSPSKDNSELVNIEGVDPFSDEIADMKDKTTLSVVNSLQYSEQADEEQDSVGTRATTREQIMNHMETVSTTSSRDNIRNDTPSSPSNSPKTSKQTMASLAFTDGTTHTPPPPTKTVVTSLNVPPGGRMPPVFPRARTSTADFPRTTAKPLVSGGGSTGTPTTTKPSRSILKSHHKREISDMTVETALGTLPSNPTGWSGQLPLAGNLGTGSEDLDDDFDVDDDIWTQISSTHNLRMSFVMKVTEKSLTSLKGSARTQVSILRRVADLYELSSYDMVTISKINEHDKALVLDTVSADFVVVTIKDQFISRGDMHVFQETLIGSWIYEGQRLLEPSRGFQAYVQEIRHSDKLARSGIVTEATTITFRSRSARIMWLVQMSSEMWDYASPFENNRPSSRCEIYFDRLIDILHQLFAKWKELDTTHSVTVIFFSRTFVGDSGSPFTNEKEFDEDFKRDIYGRQYEDHFRLVIEHENPSDWETFIVSVKEAFVRYPIEVQWNLKSGSQSRRPSSASQGNVLEAINVTLNLLQYHYLDRDLHRTGNSIVVISAGNGVFEVDKGLAGISYQRMMDNGIGSDMLSLGLPPLHTAPFFLYVNLYQDVDPENVDGSETFYEVPHWMNLSFASYDGDSDGLGRPRRKSEFTHESNAVKSNNLSVAPNGFLLPRFKEQIALQLNSSPLLRPKSFSVALNGTSSPKKPPHLTQERQLIAGRDFYDILEACRPRNIGALPSPLRALLDMQSSLVAEKEHDEVSAVDSDDDVSTPVEWGALESKPAATGDFLTINRRKISIGNESFESTSRAAPIVAPTKQEELDIHEKSSQSSSFASQISNHLLGASFDRSFLSPHGQIQRCPSLEFERTRHDDNNTISRENEEGEDDNFQNLRAMMKSRDALSLRVTVSPEIVPQAEPVVSSAELSANRHGPKHRPMSGIGVFSGQRRTMASQGSGAPGGIGGALAQYRASSVSRTEAEKESAYLGQGASSGSLFSSTRIPRHFGESAPVGLSPLLLPPAPISGRRDVTAEASGSRFAVFNTEGSNIAVSSTYGPIVGSLTAIESRLNNGNTGKGSGSGSGSSGFNGLPSSPPTGSRMIVGNNRFASSSQRPQYRDTGSKGKSAYNSKRKKAFNPFRQQDEDEVLAKNSHNRRRWSHVFPAGELEFRRRTGPNWKSLTAPAILPTYVGYFPTQSEVDHAFTFSIHNITLKEFDKTFYTSNKDLLMEMVRQRLIQDYQLVPPSHVNARD</sequence>
<comment type="caution">
    <text evidence="3">The sequence shown here is derived from an EMBL/GenBank/DDBJ whole genome shotgun (WGS) entry which is preliminary data.</text>
</comment>
<feature type="region of interest" description="Disordered" evidence="1">
    <location>
        <begin position="190"/>
        <end position="209"/>
    </location>
</feature>
<feature type="region of interest" description="Disordered" evidence="1">
    <location>
        <begin position="215"/>
        <end position="276"/>
    </location>
</feature>
<feature type="region of interest" description="Disordered" evidence="1">
    <location>
        <begin position="1205"/>
        <end position="1275"/>
    </location>
</feature>
<feature type="region of interest" description="Disordered" evidence="1">
    <location>
        <begin position="294"/>
        <end position="324"/>
    </location>
</feature>
<reference evidence="3 4" key="1">
    <citation type="journal article" date="2015" name="Plant Cell">
        <title>Oil accumulation by the oleaginous diatom Fistulifera solaris as revealed by the genome and transcriptome.</title>
        <authorList>
            <person name="Tanaka T."/>
            <person name="Maeda Y."/>
            <person name="Veluchamy A."/>
            <person name="Tanaka M."/>
            <person name="Abida H."/>
            <person name="Marechal E."/>
            <person name="Bowler C."/>
            <person name="Muto M."/>
            <person name="Sunaga Y."/>
            <person name="Tanaka M."/>
            <person name="Yoshino T."/>
            <person name="Taniguchi T."/>
            <person name="Fukuda Y."/>
            <person name="Nemoto M."/>
            <person name="Matsumoto M."/>
            <person name="Wong P.S."/>
            <person name="Aburatani S."/>
            <person name="Fujibuchi W."/>
        </authorList>
    </citation>
    <scope>NUCLEOTIDE SEQUENCE [LARGE SCALE GENOMIC DNA]</scope>
    <source>
        <strain evidence="3 4">JPCC DA0580</strain>
    </source>
</reference>
<organism evidence="3 4">
    <name type="scientific">Fistulifera solaris</name>
    <name type="common">Oleaginous diatom</name>
    <dbReference type="NCBI Taxonomy" id="1519565"/>
    <lineage>
        <taxon>Eukaryota</taxon>
        <taxon>Sar</taxon>
        <taxon>Stramenopiles</taxon>
        <taxon>Ochrophyta</taxon>
        <taxon>Bacillariophyta</taxon>
        <taxon>Bacillariophyceae</taxon>
        <taxon>Bacillariophycidae</taxon>
        <taxon>Naviculales</taxon>
        <taxon>Naviculaceae</taxon>
        <taxon>Fistulifera</taxon>
    </lineage>
</organism>
<dbReference type="PANTHER" id="PTHR13179">
    <property type="entry name" value="DEP DOMAIN CONTAINING PROTEIN 5"/>
    <property type="match status" value="1"/>
</dbReference>
<dbReference type="EMBL" id="BDSP01000025">
    <property type="protein sequence ID" value="GAX10822.1"/>
    <property type="molecule type" value="Genomic_DNA"/>
</dbReference>
<accession>A0A1Z5JA99</accession>
<dbReference type="GO" id="GO:1990130">
    <property type="term" value="C:GATOR1 complex"/>
    <property type="evidence" value="ECO:0007669"/>
    <property type="project" value="TreeGrafter"/>
</dbReference>
<feature type="compositionally biased region" description="Low complexity" evidence="1">
    <location>
        <begin position="308"/>
        <end position="318"/>
    </location>
</feature>
<protein>
    <recommendedName>
        <fullName evidence="2">Vacuolar membrane-associated protein Iml1 N-terminal domain-containing protein</fullName>
    </recommendedName>
</protein>
<feature type="compositionally biased region" description="Basic and acidic residues" evidence="1">
    <location>
        <begin position="148"/>
        <end position="158"/>
    </location>
</feature>
<evidence type="ECO:0000313" key="3">
    <source>
        <dbReference type="EMBL" id="GAX10822.1"/>
    </source>
</evidence>
<gene>
    <name evidence="3" type="ORF">FisN_1Hh364</name>
</gene>
<dbReference type="GO" id="GO:0005096">
    <property type="term" value="F:GTPase activator activity"/>
    <property type="evidence" value="ECO:0007669"/>
    <property type="project" value="InterPro"/>
</dbReference>
<evidence type="ECO:0000256" key="1">
    <source>
        <dbReference type="SAM" id="MobiDB-lite"/>
    </source>
</evidence>
<feature type="compositionally biased region" description="Gly residues" evidence="1">
    <location>
        <begin position="1209"/>
        <end position="1221"/>
    </location>
</feature>
<proteinExistence type="predicted"/>
<name>A0A1Z5JA99_FISSO</name>
<feature type="compositionally biased region" description="Low complexity" evidence="1">
    <location>
        <begin position="50"/>
        <end position="59"/>
    </location>
</feature>
<feature type="compositionally biased region" description="Low complexity" evidence="1">
    <location>
        <begin position="231"/>
        <end position="243"/>
    </location>
</feature>
<feature type="compositionally biased region" description="Polar residues" evidence="1">
    <location>
        <begin position="120"/>
        <end position="147"/>
    </location>
</feature>
<dbReference type="InParanoid" id="A0A1Z5JA99"/>
<dbReference type="PANTHER" id="PTHR13179:SF8">
    <property type="entry name" value="GATOR COMPLEX PROTEIN DEPDC5"/>
    <property type="match status" value="1"/>
</dbReference>
<dbReference type="Pfam" id="PF12257">
    <property type="entry name" value="IML1"/>
    <property type="match status" value="1"/>
</dbReference>
<feature type="compositionally biased region" description="Polar residues" evidence="1">
    <location>
        <begin position="215"/>
        <end position="224"/>
    </location>
</feature>
<dbReference type="OrthoDB" id="39497at2759"/>